<dbReference type="EMBL" id="CP119068">
    <property type="protein sequence ID" value="WEL39031.1"/>
    <property type="molecule type" value="Genomic_DNA"/>
</dbReference>
<dbReference type="Proteomes" id="UP001217963">
    <property type="component" value="Chromosome VII"/>
</dbReference>
<dbReference type="Proteomes" id="UP001059546">
    <property type="component" value="Chromosome VII"/>
</dbReference>
<protein>
    <submittedName>
        <fullName evidence="1">Uncharacterized protein</fullName>
    </submittedName>
</protein>
<dbReference type="AlphaFoldDB" id="A0A9Q9C3M9"/>
<dbReference type="OrthoDB" id="2019504at2759"/>
<evidence type="ECO:0000313" key="1">
    <source>
        <dbReference type="EMBL" id="UTX43556.1"/>
    </source>
</evidence>
<evidence type="ECO:0000313" key="3">
    <source>
        <dbReference type="Proteomes" id="UP001059546"/>
    </source>
</evidence>
<organism evidence="1 3">
    <name type="scientific">Encephalitozoon hellem</name>
    <name type="common">Microsporidian parasite</name>
    <dbReference type="NCBI Taxonomy" id="27973"/>
    <lineage>
        <taxon>Eukaryota</taxon>
        <taxon>Fungi</taxon>
        <taxon>Fungi incertae sedis</taxon>
        <taxon>Microsporidia</taxon>
        <taxon>Unikaryonidae</taxon>
        <taxon>Encephalitozoon</taxon>
    </lineage>
</organism>
<keyword evidence="4" id="KW-1185">Reference proteome</keyword>
<proteinExistence type="predicted"/>
<gene>
    <name evidence="1" type="ORF">GPU96_07g13160</name>
    <name evidence="2" type="ORF">PFJ87_07g01080</name>
</gene>
<reference evidence="2 4" key="2">
    <citation type="submission" date="2023-02" db="EMBL/GenBank/DDBJ databases">
        <title>Encephalitozoon hellem ATCC 50451 complete genome.</title>
        <authorList>
            <person name="Mascarenhas dos Santos A.C."/>
            <person name="Julian A.T."/>
            <person name="Pombert J.-F."/>
        </authorList>
    </citation>
    <scope>NUCLEOTIDE SEQUENCE [LARGE SCALE GENOMIC DNA]</scope>
    <source>
        <strain evidence="2 4">ATCC 50451</strain>
    </source>
</reference>
<sequence length="195" mass="22671">MDVQRIVDAIRSNDMEENKAAIEAIYANYGLLKEEDIVRLTPSIIYYLWKLPKFVAQKQFVLDLLSRTDQRLRHSMFTYLIDKWSEIQLVRMDKFYYLVKRILEYYVLDVETVSYLFNITAATDLRGFVIRCVVDRLGEISEDMECFLAEFASKCPPALLLSLGPLKIRKEVALKYAGGKDIGKKNRATLYSMAK</sequence>
<reference evidence="1" key="1">
    <citation type="submission" date="2022-10" db="EMBL/GenBank/DDBJ databases">
        <title>Encephalitozoon hellem ATCC 50604 Complete Genome.</title>
        <authorList>
            <person name="Mascarenhas dos Santos A.C."/>
            <person name="Julian A.T."/>
            <person name="Pombert J.-F."/>
        </authorList>
    </citation>
    <scope>NUCLEOTIDE SEQUENCE</scope>
    <source>
        <strain evidence="1">ATCC 50604</strain>
    </source>
</reference>
<dbReference type="EMBL" id="CP075153">
    <property type="protein sequence ID" value="UTX43556.1"/>
    <property type="molecule type" value="Genomic_DNA"/>
</dbReference>
<evidence type="ECO:0000313" key="4">
    <source>
        <dbReference type="Proteomes" id="UP001217963"/>
    </source>
</evidence>
<evidence type="ECO:0000313" key="2">
    <source>
        <dbReference type="EMBL" id="WEL39031.1"/>
    </source>
</evidence>
<name>A0A9Q9C3M9_ENCHE</name>
<accession>A0A9Q9C3M9</accession>